<dbReference type="EMBL" id="CP092866">
    <property type="protein sequence ID" value="UYV66653.1"/>
    <property type="molecule type" value="Genomic_DNA"/>
</dbReference>
<gene>
    <name evidence="2" type="ORF">LAZ67_4002452</name>
</gene>
<feature type="compositionally biased region" description="Basic and acidic residues" evidence="1">
    <location>
        <begin position="1"/>
        <end position="11"/>
    </location>
</feature>
<sequence length="105" mass="11898">MKMEENKELDAALRSQGKQRSGPLICEKTLEMNEKIGAILILKQLPAGLCVSNLCMELGNWIFRVKKLSANTEAAKYFKESFKNMIDKEGYNKSNVYNADETGLY</sequence>
<name>A0ABY6KDJ5_9ARAC</name>
<proteinExistence type="predicted"/>
<evidence type="ECO:0000313" key="2">
    <source>
        <dbReference type="EMBL" id="UYV66653.1"/>
    </source>
</evidence>
<accession>A0ABY6KDJ5</accession>
<reference evidence="2 3" key="1">
    <citation type="submission" date="2022-01" db="EMBL/GenBank/DDBJ databases">
        <title>A chromosomal length assembly of Cordylochernes scorpioides.</title>
        <authorList>
            <person name="Zeh D."/>
            <person name="Zeh J."/>
        </authorList>
    </citation>
    <scope>NUCLEOTIDE SEQUENCE [LARGE SCALE GENOMIC DNA]</scope>
    <source>
        <strain evidence="2">IN4F17</strain>
        <tissue evidence="2">Whole Body</tissue>
    </source>
</reference>
<evidence type="ECO:0000256" key="1">
    <source>
        <dbReference type="SAM" id="MobiDB-lite"/>
    </source>
</evidence>
<dbReference type="Proteomes" id="UP001235939">
    <property type="component" value="Chromosome 04"/>
</dbReference>
<protein>
    <recommendedName>
        <fullName evidence="4">Tc1-like transposase DDE domain-containing protein</fullName>
    </recommendedName>
</protein>
<keyword evidence="3" id="KW-1185">Reference proteome</keyword>
<feature type="region of interest" description="Disordered" evidence="1">
    <location>
        <begin position="1"/>
        <end position="20"/>
    </location>
</feature>
<evidence type="ECO:0000313" key="3">
    <source>
        <dbReference type="Proteomes" id="UP001235939"/>
    </source>
</evidence>
<evidence type="ECO:0008006" key="4">
    <source>
        <dbReference type="Google" id="ProtNLM"/>
    </source>
</evidence>
<organism evidence="2 3">
    <name type="scientific">Cordylochernes scorpioides</name>
    <dbReference type="NCBI Taxonomy" id="51811"/>
    <lineage>
        <taxon>Eukaryota</taxon>
        <taxon>Metazoa</taxon>
        <taxon>Ecdysozoa</taxon>
        <taxon>Arthropoda</taxon>
        <taxon>Chelicerata</taxon>
        <taxon>Arachnida</taxon>
        <taxon>Pseudoscorpiones</taxon>
        <taxon>Cheliferoidea</taxon>
        <taxon>Chernetidae</taxon>
        <taxon>Cordylochernes</taxon>
    </lineage>
</organism>